<keyword evidence="3" id="KW-1185">Reference proteome</keyword>
<dbReference type="PANTHER" id="PTHR13887:SF41">
    <property type="entry name" value="THIOREDOXIN SUPERFAMILY PROTEIN"/>
    <property type="match status" value="1"/>
</dbReference>
<dbReference type="GO" id="GO:0016491">
    <property type="term" value="F:oxidoreductase activity"/>
    <property type="evidence" value="ECO:0007669"/>
    <property type="project" value="InterPro"/>
</dbReference>
<dbReference type="SUPFAM" id="SSF52833">
    <property type="entry name" value="Thioredoxin-like"/>
    <property type="match status" value="1"/>
</dbReference>
<evidence type="ECO:0000313" key="3">
    <source>
        <dbReference type="Proteomes" id="UP001392437"/>
    </source>
</evidence>
<evidence type="ECO:0000259" key="1">
    <source>
        <dbReference type="Pfam" id="PF01323"/>
    </source>
</evidence>
<name>A0AAW0RE86_9PEZI</name>
<dbReference type="Pfam" id="PF01323">
    <property type="entry name" value="DSBA"/>
    <property type="match status" value="1"/>
</dbReference>
<accession>A0AAW0RE86</accession>
<proteinExistence type="predicted"/>
<gene>
    <name evidence="2" type="ORF">PG999_001197</name>
</gene>
<feature type="domain" description="DSBA-like thioredoxin" evidence="1">
    <location>
        <begin position="6"/>
        <end position="213"/>
    </location>
</feature>
<evidence type="ECO:0000313" key="2">
    <source>
        <dbReference type="EMBL" id="KAK8133024.1"/>
    </source>
</evidence>
<dbReference type="Gene3D" id="3.40.30.10">
    <property type="entry name" value="Glutaredoxin"/>
    <property type="match status" value="1"/>
</dbReference>
<organism evidence="2 3">
    <name type="scientific">Apiospora kogelbergensis</name>
    <dbReference type="NCBI Taxonomy" id="1337665"/>
    <lineage>
        <taxon>Eukaryota</taxon>
        <taxon>Fungi</taxon>
        <taxon>Dikarya</taxon>
        <taxon>Ascomycota</taxon>
        <taxon>Pezizomycotina</taxon>
        <taxon>Sordariomycetes</taxon>
        <taxon>Xylariomycetidae</taxon>
        <taxon>Amphisphaeriales</taxon>
        <taxon>Apiosporaceae</taxon>
        <taxon>Apiospora</taxon>
    </lineage>
</organism>
<dbReference type="PANTHER" id="PTHR13887">
    <property type="entry name" value="GLUTATHIONE S-TRANSFERASE KAPPA"/>
    <property type="match status" value="1"/>
</dbReference>
<dbReference type="Proteomes" id="UP001392437">
    <property type="component" value="Unassembled WGS sequence"/>
</dbReference>
<comment type="caution">
    <text evidence="2">The sequence shown here is derived from an EMBL/GenBank/DDBJ whole genome shotgun (WGS) entry which is preliminary data.</text>
</comment>
<dbReference type="CDD" id="cd03024">
    <property type="entry name" value="DsbA_FrnE"/>
    <property type="match status" value="1"/>
</dbReference>
<reference evidence="2 3" key="1">
    <citation type="submission" date="2023-01" db="EMBL/GenBank/DDBJ databases">
        <title>Analysis of 21 Apiospora genomes using comparative genomics revels a genus with tremendous synthesis potential of carbohydrate active enzymes and secondary metabolites.</title>
        <authorList>
            <person name="Sorensen T."/>
        </authorList>
    </citation>
    <scope>NUCLEOTIDE SEQUENCE [LARGE SCALE GENOMIC DNA]</scope>
    <source>
        <strain evidence="2 3">CBS 117206</strain>
    </source>
</reference>
<sequence length="230" mass="25649">MAVIKIQFISDFVCAWCYIAKRNLDAAITLFQKTYPGGKDDTFEITWAPYYLNYNPHPHSVDKLELANERLADQTPEQRAALDKRMNRAGQASGIPFNWGGQLGPNPATRTAHQLVYLAGEATRGKYDPAKQTDLVEAIFEAYHCRAQDISRPDVLREAAQRAGMETADVDDWLQRDQVGDMIDRDAEANKVAAGTGVPTLVIQDTHRPEGIPDAMDLMELFIQVREAAA</sequence>
<dbReference type="AlphaFoldDB" id="A0AAW0RE86"/>
<dbReference type="InterPro" id="IPR036249">
    <property type="entry name" value="Thioredoxin-like_sf"/>
</dbReference>
<dbReference type="EMBL" id="JAQQWP010000001">
    <property type="protein sequence ID" value="KAK8133024.1"/>
    <property type="molecule type" value="Genomic_DNA"/>
</dbReference>
<dbReference type="InterPro" id="IPR001853">
    <property type="entry name" value="DSBA-like_thioredoxin_dom"/>
</dbReference>
<protein>
    <recommendedName>
        <fullName evidence="1">DSBA-like thioredoxin domain-containing protein</fullName>
    </recommendedName>
</protein>